<dbReference type="GO" id="GO:0005886">
    <property type="term" value="C:plasma membrane"/>
    <property type="evidence" value="ECO:0007669"/>
    <property type="project" value="UniProtKB-SubCell"/>
</dbReference>
<feature type="transmembrane region" description="Helical" evidence="7">
    <location>
        <begin position="12"/>
        <end position="29"/>
    </location>
</feature>
<keyword evidence="11" id="KW-1185">Reference proteome</keyword>
<evidence type="ECO:0000313" key="10">
    <source>
        <dbReference type="EMBL" id="KAB2331069.1"/>
    </source>
</evidence>
<dbReference type="EMBL" id="WBOT01000006">
    <property type="protein sequence ID" value="KAB2331069.1"/>
    <property type="molecule type" value="Genomic_DNA"/>
</dbReference>
<gene>
    <name evidence="10" type="ORF">F7732_17835</name>
</gene>
<dbReference type="OrthoDB" id="9793799at2"/>
<feature type="transmembrane region" description="Helical" evidence="7">
    <location>
        <begin position="41"/>
        <end position="58"/>
    </location>
</feature>
<evidence type="ECO:0000259" key="9">
    <source>
        <dbReference type="Pfam" id="PF20730"/>
    </source>
</evidence>
<keyword evidence="4 7" id="KW-0812">Transmembrane</keyword>
<name>A0A7V7RJL9_9BACI</name>
<evidence type="ECO:0000256" key="6">
    <source>
        <dbReference type="ARBA" id="ARBA00023136"/>
    </source>
</evidence>
<feature type="transmembrane region" description="Helical" evidence="7">
    <location>
        <begin position="64"/>
        <end position="86"/>
    </location>
</feature>
<evidence type="ECO:0000256" key="2">
    <source>
        <dbReference type="ARBA" id="ARBA00006448"/>
    </source>
</evidence>
<dbReference type="InterPro" id="IPR023090">
    <property type="entry name" value="UPF0702_alpha/beta_dom_sf"/>
</dbReference>
<evidence type="ECO:0000256" key="7">
    <source>
        <dbReference type="SAM" id="Phobius"/>
    </source>
</evidence>
<evidence type="ECO:0000256" key="5">
    <source>
        <dbReference type="ARBA" id="ARBA00022989"/>
    </source>
</evidence>
<protein>
    <submittedName>
        <fullName evidence="10">DUF421 domain-containing protein</fullName>
    </submittedName>
</protein>
<proteinExistence type="inferred from homology"/>
<comment type="subcellular location">
    <subcellularLocation>
        <location evidence="1">Cell membrane</location>
        <topology evidence="1">Multi-pass membrane protein</topology>
    </subcellularLocation>
</comment>
<dbReference type="InterPro" id="IPR048454">
    <property type="entry name" value="YetF_N"/>
</dbReference>
<dbReference type="PANTHER" id="PTHR34582">
    <property type="entry name" value="UPF0702 TRANSMEMBRANE PROTEIN YCAP"/>
    <property type="match status" value="1"/>
</dbReference>
<dbReference type="Gene3D" id="3.30.240.20">
    <property type="entry name" value="bsu07140 like domains"/>
    <property type="match status" value="1"/>
</dbReference>
<reference evidence="10 11" key="1">
    <citation type="journal article" date="2014" name="Arch. Microbiol.">
        <title>Bacillus mesophilum sp. nov., strain IITR-54T, a novel 4-chlorobiphenyl dechlorinating bacterium.</title>
        <authorList>
            <person name="Manickam N."/>
            <person name="Singh N.K."/>
            <person name="Bajaj A."/>
            <person name="Kumar R.M."/>
            <person name="Kaur G."/>
            <person name="Kaur N."/>
            <person name="Bala M."/>
            <person name="Kumar A."/>
            <person name="Mayilraj S."/>
        </authorList>
    </citation>
    <scope>NUCLEOTIDE SEQUENCE [LARGE SCALE GENOMIC DNA]</scope>
    <source>
        <strain evidence="10 11">IITR-54</strain>
    </source>
</reference>
<dbReference type="Pfam" id="PF04239">
    <property type="entry name" value="DUF421"/>
    <property type="match status" value="1"/>
</dbReference>
<dbReference type="RefSeq" id="WP_151575451.1">
    <property type="nucleotide sequence ID" value="NZ_WBOT01000006.1"/>
</dbReference>
<keyword evidence="5 7" id="KW-1133">Transmembrane helix</keyword>
<evidence type="ECO:0000313" key="11">
    <source>
        <dbReference type="Proteomes" id="UP000441354"/>
    </source>
</evidence>
<dbReference type="Pfam" id="PF20730">
    <property type="entry name" value="YetF_N"/>
    <property type="match status" value="1"/>
</dbReference>
<feature type="domain" description="YetF C-terminal" evidence="8">
    <location>
        <begin position="90"/>
        <end position="157"/>
    </location>
</feature>
<dbReference type="Proteomes" id="UP000441354">
    <property type="component" value="Unassembled WGS sequence"/>
</dbReference>
<dbReference type="AlphaFoldDB" id="A0A7V7RJL9"/>
<evidence type="ECO:0000256" key="3">
    <source>
        <dbReference type="ARBA" id="ARBA00022475"/>
    </source>
</evidence>
<comment type="caution">
    <text evidence="10">The sequence shown here is derived from an EMBL/GenBank/DDBJ whole genome shotgun (WGS) entry which is preliminary data.</text>
</comment>
<accession>A0A7V7RJL9</accession>
<sequence length="167" mass="18393">MFFNDWETIGRTILIGVFAYAGLVLFIRVSGKRTLSKMDAFDLVVTVALGSTLATILLSKDVSLAEGLSAFFILIVLQYFLAFLSVRSGIVRSLIKSEPAFLYRDDRYLYDVMKRKRVLKVEILQAARSNGISSMGQVEAVVLEADGSISVIQKTDKAGESTLANVK</sequence>
<evidence type="ECO:0000256" key="1">
    <source>
        <dbReference type="ARBA" id="ARBA00004651"/>
    </source>
</evidence>
<evidence type="ECO:0000259" key="8">
    <source>
        <dbReference type="Pfam" id="PF04239"/>
    </source>
</evidence>
<keyword evidence="6 7" id="KW-0472">Membrane</keyword>
<evidence type="ECO:0000256" key="4">
    <source>
        <dbReference type="ARBA" id="ARBA00022692"/>
    </source>
</evidence>
<comment type="similarity">
    <text evidence="2">Belongs to the UPF0702 family.</text>
</comment>
<dbReference type="PANTHER" id="PTHR34582:SF6">
    <property type="entry name" value="UPF0702 TRANSMEMBRANE PROTEIN YCAP"/>
    <property type="match status" value="1"/>
</dbReference>
<organism evidence="10 11">
    <name type="scientific">Bacillus mesophilum</name>
    <dbReference type="NCBI Taxonomy" id="1071718"/>
    <lineage>
        <taxon>Bacteria</taxon>
        <taxon>Bacillati</taxon>
        <taxon>Bacillota</taxon>
        <taxon>Bacilli</taxon>
        <taxon>Bacillales</taxon>
        <taxon>Bacillaceae</taxon>
        <taxon>Bacillus</taxon>
    </lineage>
</organism>
<feature type="domain" description="YetF-like N-terminal transmembrane" evidence="9">
    <location>
        <begin position="17"/>
        <end position="84"/>
    </location>
</feature>
<dbReference type="InterPro" id="IPR007353">
    <property type="entry name" value="DUF421"/>
</dbReference>
<keyword evidence="3" id="KW-1003">Cell membrane</keyword>